<evidence type="ECO:0000313" key="2">
    <source>
        <dbReference type="EMBL" id="KAF2842924.1"/>
    </source>
</evidence>
<dbReference type="Proteomes" id="UP000799429">
    <property type="component" value="Unassembled WGS sequence"/>
</dbReference>
<dbReference type="AlphaFoldDB" id="A0A9P4VWP4"/>
<sequence>MYSRNDPRLRRTLNQLSQNIESANESAQANLFTFSQHYISPCLSSIGNCFHSCTALCFPSREERLRRNRNRARSRGRAELSFDFYDDWEEEENDALLGWGSNEFDRLLSGPGGYGTTSQPSRQAGMTYVPHRGGRRLSGVQSRDGGPDPTIIPSSSYFGFLGKLPWKIGGKGLKYKPSAADLQEHPGAGRRSLDEQHPLIEESEEEEPSRLTVKHKRNRSETATSGHTTDSLSSRGDIFPSEDEIDDAIPLDDEFAMALERRGTVSYPPDEVSSGKSRSGKASSKSPAQDKVSDFGIESIPSLADIKQENERVQKEEEEQVEKKREAARKLAITCGLSTERPITPSSGSKT</sequence>
<name>A0A9P4VWP4_9PEZI</name>
<comment type="caution">
    <text evidence="2">The sequence shown here is derived from an EMBL/GenBank/DDBJ whole genome shotgun (WGS) entry which is preliminary data.</text>
</comment>
<feature type="compositionally biased region" description="Acidic residues" evidence="1">
    <location>
        <begin position="240"/>
        <end position="255"/>
    </location>
</feature>
<protein>
    <submittedName>
        <fullName evidence="2">Uncharacterized protein</fullName>
    </submittedName>
</protein>
<keyword evidence="3" id="KW-1185">Reference proteome</keyword>
<accession>A0A9P4VWP4</accession>
<evidence type="ECO:0000256" key="1">
    <source>
        <dbReference type="SAM" id="MobiDB-lite"/>
    </source>
</evidence>
<gene>
    <name evidence="2" type="ORF">M501DRAFT_913071</name>
</gene>
<feature type="compositionally biased region" description="Basic and acidic residues" evidence="1">
    <location>
        <begin position="306"/>
        <end position="328"/>
    </location>
</feature>
<feature type="region of interest" description="Disordered" evidence="1">
    <location>
        <begin position="200"/>
        <end position="328"/>
    </location>
</feature>
<reference evidence="2" key="1">
    <citation type="journal article" date="2020" name="Stud. Mycol.">
        <title>101 Dothideomycetes genomes: a test case for predicting lifestyles and emergence of pathogens.</title>
        <authorList>
            <person name="Haridas S."/>
            <person name="Albert R."/>
            <person name="Binder M."/>
            <person name="Bloem J."/>
            <person name="Labutti K."/>
            <person name="Salamov A."/>
            <person name="Andreopoulos B."/>
            <person name="Baker S."/>
            <person name="Barry K."/>
            <person name="Bills G."/>
            <person name="Bluhm B."/>
            <person name="Cannon C."/>
            <person name="Castanera R."/>
            <person name="Culley D."/>
            <person name="Daum C."/>
            <person name="Ezra D."/>
            <person name="Gonzalez J."/>
            <person name="Henrissat B."/>
            <person name="Kuo A."/>
            <person name="Liang C."/>
            <person name="Lipzen A."/>
            <person name="Lutzoni F."/>
            <person name="Magnuson J."/>
            <person name="Mondo S."/>
            <person name="Nolan M."/>
            <person name="Ohm R."/>
            <person name="Pangilinan J."/>
            <person name="Park H.-J."/>
            <person name="Ramirez L."/>
            <person name="Alfaro M."/>
            <person name="Sun H."/>
            <person name="Tritt A."/>
            <person name="Yoshinaga Y."/>
            <person name="Zwiers L.-H."/>
            <person name="Turgeon B."/>
            <person name="Goodwin S."/>
            <person name="Spatafora J."/>
            <person name="Crous P."/>
            <person name="Grigoriev I."/>
        </authorList>
    </citation>
    <scope>NUCLEOTIDE SEQUENCE</scope>
    <source>
        <strain evidence="2">CBS 101060</strain>
    </source>
</reference>
<feature type="region of interest" description="Disordered" evidence="1">
    <location>
        <begin position="110"/>
        <end position="151"/>
    </location>
</feature>
<dbReference type="OrthoDB" id="5421971at2759"/>
<evidence type="ECO:0000313" key="3">
    <source>
        <dbReference type="Proteomes" id="UP000799429"/>
    </source>
</evidence>
<dbReference type="EMBL" id="MU006089">
    <property type="protein sequence ID" value="KAF2842924.1"/>
    <property type="molecule type" value="Genomic_DNA"/>
</dbReference>
<proteinExistence type="predicted"/>
<feature type="compositionally biased region" description="Low complexity" evidence="1">
    <location>
        <begin position="274"/>
        <end position="286"/>
    </location>
</feature>
<feature type="non-terminal residue" evidence="2">
    <location>
        <position position="351"/>
    </location>
</feature>
<feature type="compositionally biased region" description="Polar residues" evidence="1">
    <location>
        <begin position="221"/>
        <end position="234"/>
    </location>
</feature>
<organism evidence="2 3">
    <name type="scientific">Patellaria atrata CBS 101060</name>
    <dbReference type="NCBI Taxonomy" id="1346257"/>
    <lineage>
        <taxon>Eukaryota</taxon>
        <taxon>Fungi</taxon>
        <taxon>Dikarya</taxon>
        <taxon>Ascomycota</taxon>
        <taxon>Pezizomycotina</taxon>
        <taxon>Dothideomycetes</taxon>
        <taxon>Dothideomycetes incertae sedis</taxon>
        <taxon>Patellariales</taxon>
        <taxon>Patellariaceae</taxon>
        <taxon>Patellaria</taxon>
    </lineage>
</organism>